<evidence type="ECO:0000313" key="1">
    <source>
        <dbReference type="EMBL" id="QXO18791.1"/>
    </source>
</evidence>
<dbReference type="Proteomes" id="UP000694232">
    <property type="component" value="Chromosome 1"/>
</dbReference>
<dbReference type="AlphaFoldDB" id="A0A975UDL1"/>
<name>A0A975UDL1_9VIBR</name>
<evidence type="ECO:0000313" key="2">
    <source>
        <dbReference type="Proteomes" id="UP000694232"/>
    </source>
</evidence>
<sequence length="122" mass="13909">MKVSEFKALLDALPADCDPDIVMGEVWLPEQLVAAQLDQKLLFLEFDNAPEEGQGDEEGRGFVEHEIELIREQITQLLQEDSSQHDRIEAMLGMLLVAHERTSSEFIEMLGTLQEEQLQKEL</sequence>
<gene>
    <name evidence="1" type="ORF">KNV97_11215</name>
</gene>
<organism evidence="1 2">
    <name type="scientific">Vibrio ostreae</name>
    <dbReference type="NCBI Taxonomy" id="2841925"/>
    <lineage>
        <taxon>Bacteria</taxon>
        <taxon>Pseudomonadati</taxon>
        <taxon>Pseudomonadota</taxon>
        <taxon>Gammaproteobacteria</taxon>
        <taxon>Vibrionales</taxon>
        <taxon>Vibrionaceae</taxon>
        <taxon>Vibrio</taxon>
    </lineage>
</organism>
<keyword evidence="2" id="KW-1185">Reference proteome</keyword>
<accession>A0A975UDL1</accession>
<proteinExistence type="predicted"/>
<protein>
    <submittedName>
        <fullName evidence="1">Uncharacterized protein</fullName>
    </submittedName>
</protein>
<dbReference type="KEGG" id="vos:KNV97_11215"/>
<dbReference type="EMBL" id="CP076643">
    <property type="protein sequence ID" value="QXO18791.1"/>
    <property type="molecule type" value="Genomic_DNA"/>
</dbReference>
<reference evidence="1" key="1">
    <citation type="submission" date="2021-06" db="EMBL/GenBank/DDBJ databases">
        <title>Vibrio nov. sp., novel gut bacterium isolated from Yellow Sea oyster.</title>
        <authorList>
            <person name="Muhammad N."/>
            <person name="Nguyen T.H."/>
            <person name="Lee Y.-J."/>
            <person name="Ko J."/>
            <person name="Kim S.-G."/>
        </authorList>
    </citation>
    <scope>NUCLEOTIDE SEQUENCE</scope>
    <source>
        <strain evidence="1">OG9-811</strain>
    </source>
</reference>
<dbReference type="RefSeq" id="WP_136486562.1">
    <property type="nucleotide sequence ID" value="NZ_CP076643.1"/>
</dbReference>